<dbReference type="EMBL" id="FNEK01000097">
    <property type="protein sequence ID" value="SDL60784.1"/>
    <property type="molecule type" value="Genomic_DNA"/>
</dbReference>
<reference evidence="3 4" key="1">
    <citation type="submission" date="2016-10" db="EMBL/GenBank/DDBJ databases">
        <authorList>
            <person name="de Groot N.N."/>
        </authorList>
    </citation>
    <scope>NUCLEOTIDE SEQUENCE [LARGE SCALE GENOMIC DNA]</scope>
    <source>
        <strain evidence="3 4">DSM 25294</strain>
    </source>
</reference>
<keyword evidence="4" id="KW-1185">Reference proteome</keyword>
<accession>A0A1G9LFY5</accession>
<dbReference type="AlphaFoldDB" id="A0A1G9LFY5"/>
<dbReference type="RefSeq" id="WP_093164052.1">
    <property type="nucleotide sequence ID" value="NZ_FNEK01000097.1"/>
</dbReference>
<feature type="transmembrane region" description="Helical" evidence="1">
    <location>
        <begin position="39"/>
        <end position="65"/>
    </location>
</feature>
<dbReference type="Proteomes" id="UP000199382">
    <property type="component" value="Unassembled WGS sequence"/>
</dbReference>
<dbReference type="Pfam" id="PF13127">
    <property type="entry name" value="DUF3955"/>
    <property type="match status" value="1"/>
</dbReference>
<dbReference type="STRING" id="571298.SAMN04488026_109714"/>
<sequence>MRRSILISLVLLGIGAALWAGYASQGSYVDTDGVLREPFHLLALGWFFVLAGGAVMVFAAGVAVLSRIWRRK</sequence>
<dbReference type="InterPro" id="IPR025016">
    <property type="entry name" value="DUF3955"/>
</dbReference>
<evidence type="ECO:0000256" key="1">
    <source>
        <dbReference type="SAM" id="Phobius"/>
    </source>
</evidence>
<gene>
    <name evidence="3" type="ORF">SAMN04488026_109714</name>
</gene>
<evidence type="ECO:0000259" key="2">
    <source>
        <dbReference type="Pfam" id="PF13127"/>
    </source>
</evidence>
<evidence type="ECO:0000313" key="3">
    <source>
        <dbReference type="EMBL" id="SDL60784.1"/>
    </source>
</evidence>
<proteinExistence type="predicted"/>
<keyword evidence="1" id="KW-1133">Transmembrane helix</keyword>
<organism evidence="3 4">
    <name type="scientific">Aliiruegeria lutimaris</name>
    <dbReference type="NCBI Taxonomy" id="571298"/>
    <lineage>
        <taxon>Bacteria</taxon>
        <taxon>Pseudomonadati</taxon>
        <taxon>Pseudomonadota</taxon>
        <taxon>Alphaproteobacteria</taxon>
        <taxon>Rhodobacterales</taxon>
        <taxon>Roseobacteraceae</taxon>
        <taxon>Aliiruegeria</taxon>
    </lineage>
</organism>
<keyword evidence="1" id="KW-0472">Membrane</keyword>
<evidence type="ECO:0000313" key="4">
    <source>
        <dbReference type="Proteomes" id="UP000199382"/>
    </source>
</evidence>
<keyword evidence="1" id="KW-0812">Transmembrane</keyword>
<protein>
    <recommendedName>
        <fullName evidence="2">DUF3955 domain-containing protein</fullName>
    </recommendedName>
</protein>
<name>A0A1G9LFY5_9RHOB</name>
<feature type="domain" description="DUF3955" evidence="2">
    <location>
        <begin position="5"/>
        <end position="57"/>
    </location>
</feature>